<sequence length="44" mass="5160">MVRAQSESYNVDESESLFYQEIQALLFIVLKRNHFCELHASIVT</sequence>
<dbReference type="EMBL" id="JBDIML010000003">
    <property type="protein sequence ID" value="MEN2767610.1"/>
    <property type="molecule type" value="Genomic_DNA"/>
</dbReference>
<evidence type="ECO:0000313" key="2">
    <source>
        <dbReference type="Proteomes" id="UP001444625"/>
    </source>
</evidence>
<accession>A0ABU9XH67</accession>
<comment type="caution">
    <text evidence="1">The sequence shown here is derived from an EMBL/GenBank/DDBJ whole genome shotgun (WGS) entry which is preliminary data.</text>
</comment>
<name>A0ABU9XH67_9BACI</name>
<dbReference type="RefSeq" id="WP_345825080.1">
    <property type="nucleotide sequence ID" value="NZ_JBDIML010000003.1"/>
</dbReference>
<dbReference type="Proteomes" id="UP001444625">
    <property type="component" value="Unassembled WGS sequence"/>
</dbReference>
<reference evidence="1 2" key="1">
    <citation type="submission" date="2024-05" db="EMBL/GenBank/DDBJ databases">
        <authorList>
            <person name="Haq I."/>
            <person name="Ullah Z."/>
            <person name="Ahmad R."/>
            <person name="Li M."/>
            <person name="Tong Y."/>
        </authorList>
    </citation>
    <scope>NUCLEOTIDE SEQUENCE [LARGE SCALE GENOMIC DNA]</scope>
    <source>
        <strain evidence="1 2">16A2E</strain>
    </source>
</reference>
<organism evidence="1 2">
    <name type="scientific">Ornithinibacillus xuwenensis</name>
    <dbReference type="NCBI Taxonomy" id="3144668"/>
    <lineage>
        <taxon>Bacteria</taxon>
        <taxon>Bacillati</taxon>
        <taxon>Bacillota</taxon>
        <taxon>Bacilli</taxon>
        <taxon>Bacillales</taxon>
        <taxon>Bacillaceae</taxon>
        <taxon>Ornithinibacillus</taxon>
    </lineage>
</organism>
<gene>
    <name evidence="1" type="ORF">ABC228_10455</name>
</gene>
<evidence type="ECO:0000313" key="1">
    <source>
        <dbReference type="EMBL" id="MEN2767610.1"/>
    </source>
</evidence>
<proteinExistence type="predicted"/>
<protein>
    <submittedName>
        <fullName evidence="1">Uncharacterized protein</fullName>
    </submittedName>
</protein>
<keyword evidence="2" id="KW-1185">Reference proteome</keyword>